<dbReference type="OrthoDB" id="368909at2759"/>
<dbReference type="Gene3D" id="2.30.30.100">
    <property type="match status" value="1"/>
</dbReference>
<proteinExistence type="inferred from homology"/>
<evidence type="ECO:0000256" key="1">
    <source>
        <dbReference type="ARBA" id="ARBA00006850"/>
    </source>
</evidence>
<protein>
    <recommendedName>
        <fullName evidence="2">Sm domain-containing protein</fullName>
    </recommendedName>
</protein>
<feature type="domain" description="Sm" evidence="2">
    <location>
        <begin position="52"/>
        <end position="132"/>
    </location>
</feature>
<dbReference type="GO" id="GO:0003723">
    <property type="term" value="F:RNA binding"/>
    <property type="evidence" value="ECO:0007669"/>
    <property type="project" value="InterPro"/>
</dbReference>
<accession>A0A9P0FJY4</accession>
<name>A0A9P0FJY4_BRAAE</name>
<dbReference type="InterPro" id="IPR001163">
    <property type="entry name" value="Sm_dom_euk/arc"/>
</dbReference>
<dbReference type="GO" id="GO:0031417">
    <property type="term" value="C:NatC complex"/>
    <property type="evidence" value="ECO:0007669"/>
    <property type="project" value="InterPro"/>
</dbReference>
<dbReference type="FunFam" id="2.30.30.100:FF:000028">
    <property type="entry name" value="N-alpha-acetyltransferase 38, NatC auxiliary subunit"/>
    <property type="match status" value="1"/>
</dbReference>
<dbReference type="EMBL" id="OV121138">
    <property type="protein sequence ID" value="CAH0560184.1"/>
    <property type="molecule type" value="Genomic_DNA"/>
</dbReference>
<keyword evidence="4" id="KW-1185">Reference proteome</keyword>
<dbReference type="CDD" id="cd06168">
    <property type="entry name" value="LSMD1"/>
    <property type="match status" value="1"/>
</dbReference>
<dbReference type="InterPro" id="IPR034110">
    <property type="entry name" value="LSMD1_Sm"/>
</dbReference>
<dbReference type="Proteomes" id="UP001154078">
    <property type="component" value="Chromosome 7"/>
</dbReference>
<dbReference type="InterPro" id="IPR047575">
    <property type="entry name" value="Sm"/>
</dbReference>
<comment type="similarity">
    <text evidence="1">Belongs to the snRNP Sm proteins family.</text>
</comment>
<reference evidence="3" key="1">
    <citation type="submission" date="2021-12" db="EMBL/GenBank/DDBJ databases">
        <authorList>
            <person name="King R."/>
        </authorList>
    </citation>
    <scope>NUCLEOTIDE SEQUENCE</scope>
</reference>
<sequence length="146" mass="16417">MEITPITVNSIPLGDNTNEINKDENQIQDIDSEIKDPDDLRSETRLPLNMAPGAVKLRSWLNKPLRIKMTDGRTLLGVFFCTDRDANIILGSCTEYLPADDTKASLNDEPRMLGLVMIPGRHIVKVELDVNENYSAFNIVNDQEEC</sequence>
<gene>
    <name evidence="3" type="ORF">MELIAE_LOCUS9980</name>
</gene>
<evidence type="ECO:0000313" key="4">
    <source>
        <dbReference type="Proteomes" id="UP001154078"/>
    </source>
</evidence>
<dbReference type="SMART" id="SM00651">
    <property type="entry name" value="Sm"/>
    <property type="match status" value="1"/>
</dbReference>
<dbReference type="InterPro" id="IPR050914">
    <property type="entry name" value="snRNP_SmB/NAA38-like"/>
</dbReference>
<organism evidence="3 4">
    <name type="scientific">Brassicogethes aeneus</name>
    <name type="common">Rape pollen beetle</name>
    <name type="synonym">Meligethes aeneus</name>
    <dbReference type="NCBI Taxonomy" id="1431903"/>
    <lineage>
        <taxon>Eukaryota</taxon>
        <taxon>Metazoa</taxon>
        <taxon>Ecdysozoa</taxon>
        <taxon>Arthropoda</taxon>
        <taxon>Hexapoda</taxon>
        <taxon>Insecta</taxon>
        <taxon>Pterygota</taxon>
        <taxon>Neoptera</taxon>
        <taxon>Endopterygota</taxon>
        <taxon>Coleoptera</taxon>
        <taxon>Polyphaga</taxon>
        <taxon>Cucujiformia</taxon>
        <taxon>Nitidulidae</taxon>
        <taxon>Meligethinae</taxon>
        <taxon>Brassicogethes</taxon>
    </lineage>
</organism>
<evidence type="ECO:0000259" key="2">
    <source>
        <dbReference type="PROSITE" id="PS52002"/>
    </source>
</evidence>
<dbReference type="PANTHER" id="PTHR10701">
    <property type="entry name" value="SMALL NUCLEAR RIBONUCLEOPROTEIN-ASSOCIATED PROTEIN B AND N"/>
    <property type="match status" value="1"/>
</dbReference>
<dbReference type="InterPro" id="IPR010920">
    <property type="entry name" value="LSM_dom_sf"/>
</dbReference>
<dbReference type="Pfam" id="PF01423">
    <property type="entry name" value="LSM"/>
    <property type="match status" value="1"/>
</dbReference>
<dbReference type="PANTHER" id="PTHR10701:SF5">
    <property type="entry name" value="N-ALPHA-ACETYLTRANSFERASE 38, NATC AUXILIARY SUBUNIT"/>
    <property type="match status" value="1"/>
</dbReference>
<dbReference type="PROSITE" id="PS52002">
    <property type="entry name" value="SM"/>
    <property type="match status" value="1"/>
</dbReference>
<evidence type="ECO:0000313" key="3">
    <source>
        <dbReference type="EMBL" id="CAH0560184.1"/>
    </source>
</evidence>
<dbReference type="SUPFAM" id="SSF50182">
    <property type="entry name" value="Sm-like ribonucleoproteins"/>
    <property type="match status" value="1"/>
</dbReference>
<dbReference type="AlphaFoldDB" id="A0A9P0FJY4"/>